<protein>
    <recommendedName>
        <fullName evidence="3">Nucleotidyl transferase AbiEii/AbiGii toxin family protein</fullName>
    </recommendedName>
</protein>
<organism evidence="1 2">
    <name type="scientific">Candidatus Shapirobacteria bacterium CG_4_9_14_3_um_filter_36_12</name>
    <dbReference type="NCBI Taxonomy" id="1974877"/>
    <lineage>
        <taxon>Bacteria</taxon>
        <taxon>Candidatus Shapironibacteriota</taxon>
    </lineage>
</organism>
<sequence>MIIEELKSLINISSVQNKSNLYIRSLLKEFLQVYVLNYIYLNPNYNKNFLFTGGTCLRHCFGLNRLSEDLDFDLKNEIDANNLKSSIEAYFKTEFMYDGLQVSILQKGRQLLLKFPVLKELKLATESESDLLYIKLDMSLMASKIYNQNSTLKSINNFNYLVTHYDLPTLFASKIVTILTRQRFLGKENINVVKGRDYFDLLWFLDKKVIPNLDRINDLIKSSYTIIDLVALVDEKVKIATTISQQYFKQDLLPFIDNPLILDGYIENFAKNYNQNKSYLCYTTSTA</sequence>
<evidence type="ECO:0000313" key="2">
    <source>
        <dbReference type="Proteomes" id="UP000230518"/>
    </source>
</evidence>
<dbReference type="EMBL" id="PFWO01000056">
    <property type="protein sequence ID" value="PJA50860.1"/>
    <property type="molecule type" value="Genomic_DNA"/>
</dbReference>
<dbReference type="InterPro" id="IPR014942">
    <property type="entry name" value="AbiEii"/>
</dbReference>
<name>A0A2M7XMU4_9BACT</name>
<proteinExistence type="predicted"/>
<dbReference type="Proteomes" id="UP000230518">
    <property type="component" value="Unassembled WGS sequence"/>
</dbReference>
<comment type="caution">
    <text evidence="1">The sequence shown here is derived from an EMBL/GenBank/DDBJ whole genome shotgun (WGS) entry which is preliminary data.</text>
</comment>
<dbReference type="AlphaFoldDB" id="A0A2M7XMU4"/>
<evidence type="ECO:0000313" key="1">
    <source>
        <dbReference type="EMBL" id="PJA50860.1"/>
    </source>
</evidence>
<evidence type="ECO:0008006" key="3">
    <source>
        <dbReference type="Google" id="ProtNLM"/>
    </source>
</evidence>
<accession>A0A2M7XMU4</accession>
<dbReference type="Pfam" id="PF08843">
    <property type="entry name" value="AbiEii"/>
    <property type="match status" value="1"/>
</dbReference>
<dbReference type="Gene3D" id="3.10.450.620">
    <property type="entry name" value="JHP933, nucleotidyltransferase-like core domain"/>
    <property type="match status" value="1"/>
</dbReference>
<gene>
    <name evidence="1" type="ORF">CO168_02840</name>
</gene>
<reference evidence="2" key="1">
    <citation type="submission" date="2017-09" db="EMBL/GenBank/DDBJ databases">
        <title>Depth-based differentiation of microbial function through sediment-hosted aquifers and enrichment of novel symbionts in the deep terrestrial subsurface.</title>
        <authorList>
            <person name="Probst A.J."/>
            <person name="Ladd B."/>
            <person name="Jarett J.K."/>
            <person name="Geller-Mcgrath D.E."/>
            <person name="Sieber C.M.K."/>
            <person name="Emerson J.B."/>
            <person name="Anantharaman K."/>
            <person name="Thomas B.C."/>
            <person name="Malmstrom R."/>
            <person name="Stieglmeier M."/>
            <person name="Klingl A."/>
            <person name="Woyke T."/>
            <person name="Ryan C.M."/>
            <person name="Banfield J.F."/>
        </authorList>
    </citation>
    <scope>NUCLEOTIDE SEQUENCE [LARGE SCALE GENOMIC DNA]</scope>
</reference>